<evidence type="ECO:0000313" key="4">
    <source>
        <dbReference type="Proteomes" id="UP000223071"/>
    </source>
</evidence>
<organism evidence="3 4">
    <name type="scientific">Tepidiforma thermophila (strain KCTC 52669 / CGMCC 1.13589 / G233)</name>
    <dbReference type="NCBI Taxonomy" id="2761530"/>
    <lineage>
        <taxon>Bacteria</taxon>
        <taxon>Bacillati</taxon>
        <taxon>Chloroflexota</taxon>
        <taxon>Tepidiformia</taxon>
        <taxon>Tepidiformales</taxon>
        <taxon>Tepidiformaceae</taxon>
        <taxon>Tepidiforma</taxon>
    </lineage>
</organism>
<dbReference type="RefSeq" id="WP_098503786.1">
    <property type="nucleotide sequence ID" value="NZ_PDJQ01000001.1"/>
</dbReference>
<feature type="region of interest" description="Disordered" evidence="1">
    <location>
        <begin position="133"/>
        <end position="160"/>
    </location>
</feature>
<evidence type="ECO:0000313" key="3">
    <source>
        <dbReference type="EMBL" id="PFG74395.1"/>
    </source>
</evidence>
<dbReference type="EMBL" id="PDJQ01000001">
    <property type="protein sequence ID" value="PFG74395.1"/>
    <property type="molecule type" value="Genomic_DNA"/>
</dbReference>
<name>A0A2A9HHC7_TEPT2</name>
<evidence type="ECO:0000256" key="1">
    <source>
        <dbReference type="SAM" id="MobiDB-lite"/>
    </source>
</evidence>
<dbReference type="AlphaFoldDB" id="A0A2A9HHC7"/>
<evidence type="ECO:0000259" key="2">
    <source>
        <dbReference type="PROSITE" id="PS51658"/>
    </source>
</evidence>
<dbReference type="Pfam" id="PF02577">
    <property type="entry name" value="BFN_dom"/>
    <property type="match status" value="1"/>
</dbReference>
<accession>A0A2A9HHC7</accession>
<feature type="domain" description="BFN" evidence="2">
    <location>
        <begin position="1"/>
        <end position="132"/>
    </location>
</feature>
<dbReference type="Proteomes" id="UP000223071">
    <property type="component" value="Unassembled WGS sequence"/>
</dbReference>
<protein>
    <recommendedName>
        <fullName evidence="2">BFN domain-containing protein</fullName>
    </recommendedName>
</protein>
<dbReference type="GO" id="GO:0004518">
    <property type="term" value="F:nuclease activity"/>
    <property type="evidence" value="ECO:0007669"/>
    <property type="project" value="InterPro"/>
</dbReference>
<proteinExistence type="predicted"/>
<reference evidence="3 4" key="1">
    <citation type="submission" date="2017-09" db="EMBL/GenBank/DDBJ databases">
        <title>Sequencing the genomes of two abundant thermophiles in Great Basin hot springs: Thermocrinis jamiesonii and novel Chloroflexi Thermoflexus hugenholtzii.</title>
        <authorList>
            <person name="Hedlund B."/>
        </authorList>
    </citation>
    <scope>NUCLEOTIDE SEQUENCE [LARGE SCALE GENOMIC DNA]</scope>
    <source>
        <strain evidence="3 4">G233</strain>
    </source>
</reference>
<dbReference type="PANTHER" id="PTHR15160">
    <property type="entry name" value="VON HIPPEL-LINDAU PROTEIN"/>
    <property type="match status" value="1"/>
</dbReference>
<dbReference type="InterPro" id="IPR003729">
    <property type="entry name" value="Bi_nuclease_dom"/>
</dbReference>
<sequence>MRELSIESIRLSLMNYQRVVILREKDSDRYLPIWIGPAEADAIAVRLQDVAVARPLTHDLLRNMIEQLGARVAYIVVNDLENDTFYARIVLDVNGRTLEVDSRPSDAIALAVRVDAPIFAEESVLDRAGVILEENDESEERSAPSRPLEETKPADPEELEKLGVFKEFIEGLDLDDLGKR</sequence>
<dbReference type="InterPro" id="IPR036104">
    <property type="entry name" value="BFN_sf"/>
</dbReference>
<gene>
    <name evidence="3" type="ORF">A9A59_1619</name>
</gene>
<dbReference type="PROSITE" id="PS51658">
    <property type="entry name" value="BFN"/>
    <property type="match status" value="1"/>
</dbReference>
<dbReference type="SUPFAM" id="SSF103256">
    <property type="entry name" value="Hypothetical protein TM0160"/>
    <property type="match status" value="1"/>
</dbReference>
<comment type="caution">
    <text evidence="3">The sequence shown here is derived from an EMBL/GenBank/DDBJ whole genome shotgun (WGS) entry which is preliminary data.</text>
</comment>
<dbReference type="Gene3D" id="3.10.690.10">
    <property type="entry name" value="Bifunctional nuclease domain"/>
    <property type="match status" value="1"/>
</dbReference>
<keyword evidence="4" id="KW-1185">Reference proteome</keyword>
<feature type="compositionally biased region" description="Basic and acidic residues" evidence="1">
    <location>
        <begin position="140"/>
        <end position="160"/>
    </location>
</feature>
<dbReference type="PANTHER" id="PTHR15160:SF1">
    <property type="entry name" value="VON HIPPEL-LINDAU DISEASE TUMOR SUPPRESSOR"/>
    <property type="match status" value="1"/>
</dbReference>